<evidence type="ECO:0000313" key="2">
    <source>
        <dbReference type="Proteomes" id="UP001589774"/>
    </source>
</evidence>
<sequence>MYIFVTMLQGLKALYIVIRNGEAICFETNLRAFVRKFEEIEGESRNFDFFYRKFKRERLFKLTLSGKEYTFQKLL</sequence>
<dbReference type="EMBL" id="JBHLWO010000002">
    <property type="protein sequence ID" value="MFC0320556.1"/>
    <property type="molecule type" value="Genomic_DNA"/>
</dbReference>
<keyword evidence="2" id="KW-1185">Reference proteome</keyword>
<proteinExistence type="predicted"/>
<dbReference type="Proteomes" id="UP001589774">
    <property type="component" value="Unassembled WGS sequence"/>
</dbReference>
<gene>
    <name evidence="1" type="ORF">ACFFI0_19680</name>
</gene>
<reference evidence="1 2" key="1">
    <citation type="submission" date="2024-09" db="EMBL/GenBank/DDBJ databases">
        <authorList>
            <person name="Sun Q."/>
            <person name="Mori K."/>
        </authorList>
    </citation>
    <scope>NUCLEOTIDE SEQUENCE [LARGE SCALE GENOMIC DNA]</scope>
    <source>
        <strain evidence="1 2">CCM 7765</strain>
    </source>
</reference>
<protein>
    <submittedName>
        <fullName evidence="1">Uncharacterized protein</fullName>
    </submittedName>
</protein>
<evidence type="ECO:0000313" key="1">
    <source>
        <dbReference type="EMBL" id="MFC0320556.1"/>
    </source>
</evidence>
<name>A0ABV6HNV6_9SPHI</name>
<organism evidence="1 2">
    <name type="scientific">Olivibacter oleidegradans</name>
    <dbReference type="NCBI Taxonomy" id="760123"/>
    <lineage>
        <taxon>Bacteria</taxon>
        <taxon>Pseudomonadati</taxon>
        <taxon>Bacteroidota</taxon>
        <taxon>Sphingobacteriia</taxon>
        <taxon>Sphingobacteriales</taxon>
        <taxon>Sphingobacteriaceae</taxon>
        <taxon>Olivibacter</taxon>
    </lineage>
</organism>
<comment type="caution">
    <text evidence="1">The sequence shown here is derived from an EMBL/GenBank/DDBJ whole genome shotgun (WGS) entry which is preliminary data.</text>
</comment>
<dbReference type="RefSeq" id="WP_013667944.1">
    <property type="nucleotide sequence ID" value="NZ_JBHLWO010000002.1"/>
</dbReference>
<accession>A0ABV6HNV6</accession>